<comment type="caution">
    <text evidence="2">The sequence shown here is derived from an EMBL/GenBank/DDBJ whole genome shotgun (WGS) entry which is preliminary data.</text>
</comment>
<dbReference type="GO" id="GO:0008410">
    <property type="term" value="F:CoA-transferase activity"/>
    <property type="evidence" value="ECO:0007669"/>
    <property type="project" value="InterPro"/>
</dbReference>
<dbReference type="PANTHER" id="PTHR13707:SF60">
    <property type="entry name" value="ACETATE COA-TRANSFERASE SUBUNIT ALPHA"/>
    <property type="match status" value="1"/>
</dbReference>
<evidence type="ECO:0000256" key="1">
    <source>
        <dbReference type="ARBA" id="ARBA00022679"/>
    </source>
</evidence>
<sequence length="224" mass="22624">MTKVYDSPAAAVGDLPAGATILISGASAATEPSSLLAALADSGVGGLTCVCDFSDCQPDSMVAALVASGQFARIISPNPPDDLVAGADASRLMPLGLAVEEVPQGTLAERLRAGGAGIGGVLIPVGAGTRFAAGKELRVIDGVECVLELPLRADFALIRGSVADTLGNVMYRGHQRGWSATMAAAARVCVAEVDTVGEPGIIDPELVITPGIFVNRVVQTTRGT</sequence>
<dbReference type="InterPro" id="IPR037171">
    <property type="entry name" value="NagB/RpiA_transferase-like"/>
</dbReference>
<name>A0AA35QUL1_GEOBA</name>
<dbReference type="EMBL" id="CASHTH010000132">
    <property type="protein sequence ID" value="CAI7991951.1"/>
    <property type="molecule type" value="Genomic_DNA"/>
</dbReference>
<protein>
    <submittedName>
        <fullName evidence="2">3-oxoadipate CoA-transferase subunit A</fullName>
    </submittedName>
</protein>
<organism evidence="2 3">
    <name type="scientific">Geodia barretti</name>
    <name type="common">Barrett's horny sponge</name>
    <dbReference type="NCBI Taxonomy" id="519541"/>
    <lineage>
        <taxon>Eukaryota</taxon>
        <taxon>Metazoa</taxon>
        <taxon>Porifera</taxon>
        <taxon>Demospongiae</taxon>
        <taxon>Heteroscleromorpha</taxon>
        <taxon>Tetractinellida</taxon>
        <taxon>Astrophorina</taxon>
        <taxon>Geodiidae</taxon>
        <taxon>Geodia</taxon>
    </lineage>
</organism>
<dbReference type="AlphaFoldDB" id="A0AA35QUL1"/>
<proteinExistence type="predicted"/>
<dbReference type="Proteomes" id="UP001174909">
    <property type="component" value="Unassembled WGS sequence"/>
</dbReference>
<evidence type="ECO:0000313" key="2">
    <source>
        <dbReference type="EMBL" id="CAI7991951.1"/>
    </source>
</evidence>
<keyword evidence="1" id="KW-0808">Transferase</keyword>
<dbReference type="InterPro" id="IPR004165">
    <property type="entry name" value="CoA_trans_fam_I"/>
</dbReference>
<dbReference type="Gene3D" id="3.40.1080.10">
    <property type="entry name" value="Glutaconate Coenzyme A-transferase"/>
    <property type="match status" value="1"/>
</dbReference>
<keyword evidence="3" id="KW-1185">Reference proteome</keyword>
<evidence type="ECO:0000313" key="3">
    <source>
        <dbReference type="Proteomes" id="UP001174909"/>
    </source>
</evidence>
<dbReference type="SMART" id="SM00882">
    <property type="entry name" value="CoA_trans"/>
    <property type="match status" value="1"/>
</dbReference>
<dbReference type="PANTHER" id="PTHR13707">
    <property type="entry name" value="KETOACID-COENZYME A TRANSFERASE"/>
    <property type="match status" value="1"/>
</dbReference>
<dbReference type="NCBIfam" id="TIGR02429">
    <property type="entry name" value="pcaI_scoA_fam"/>
    <property type="match status" value="1"/>
</dbReference>
<reference evidence="2" key="1">
    <citation type="submission" date="2023-03" db="EMBL/GenBank/DDBJ databases">
        <authorList>
            <person name="Steffen K."/>
            <person name="Cardenas P."/>
        </authorList>
    </citation>
    <scope>NUCLEOTIDE SEQUENCE</scope>
</reference>
<gene>
    <name evidence="2" type="ORF">GBAR_LOCUS867</name>
</gene>
<dbReference type="SUPFAM" id="SSF100950">
    <property type="entry name" value="NagB/RpiA/CoA transferase-like"/>
    <property type="match status" value="1"/>
</dbReference>
<dbReference type="InterPro" id="IPR012792">
    <property type="entry name" value="3-oxoacid_CoA-transf_A"/>
</dbReference>
<accession>A0AA35QUL1</accession>
<dbReference type="Pfam" id="PF01144">
    <property type="entry name" value="CoA_trans"/>
    <property type="match status" value="1"/>
</dbReference>